<proteinExistence type="predicted"/>
<gene>
    <name evidence="1" type="ORF">HUJ06_031367</name>
</gene>
<comment type="caution">
    <text evidence="1">The sequence shown here is derived from an EMBL/GenBank/DDBJ whole genome shotgun (WGS) entry which is preliminary data.</text>
</comment>
<reference evidence="1 2" key="1">
    <citation type="journal article" date="2020" name="Mol. Biol. Evol.">
        <title>Distinct Expression and Methylation Patterns for Genes with Different Fates following a Single Whole-Genome Duplication in Flowering Plants.</title>
        <authorList>
            <person name="Shi T."/>
            <person name="Rahmani R.S."/>
            <person name="Gugger P.F."/>
            <person name="Wang M."/>
            <person name="Li H."/>
            <person name="Zhang Y."/>
            <person name="Li Z."/>
            <person name="Wang Q."/>
            <person name="Van de Peer Y."/>
            <person name="Marchal K."/>
            <person name="Chen J."/>
        </authorList>
    </citation>
    <scope>NUCLEOTIDE SEQUENCE [LARGE SCALE GENOMIC DNA]</scope>
    <source>
        <tissue evidence="1">Leaf</tissue>
    </source>
</reference>
<sequence length="116" mass="13448">MSMKFSARKARNYRETKRGRFLAEIGTTFEQEEAKPPEVEAKLLESKELALLAKGMTYFALSVGWSSARPPFSLMYWLRRLHVCEKLDLSVVFRAWYLPTVMSDKSNELAMLFDSD</sequence>
<protein>
    <submittedName>
        <fullName evidence="1">Uncharacterized protein</fullName>
    </submittedName>
</protein>
<accession>A0A822YF80</accession>
<dbReference type="AlphaFoldDB" id="A0A822YF80"/>
<evidence type="ECO:0000313" key="1">
    <source>
        <dbReference type="EMBL" id="DAD29899.1"/>
    </source>
</evidence>
<dbReference type="Proteomes" id="UP000607653">
    <property type="component" value="Unassembled WGS sequence"/>
</dbReference>
<name>A0A822YF80_NELNU</name>
<organism evidence="1 2">
    <name type="scientific">Nelumbo nucifera</name>
    <name type="common">Sacred lotus</name>
    <dbReference type="NCBI Taxonomy" id="4432"/>
    <lineage>
        <taxon>Eukaryota</taxon>
        <taxon>Viridiplantae</taxon>
        <taxon>Streptophyta</taxon>
        <taxon>Embryophyta</taxon>
        <taxon>Tracheophyta</taxon>
        <taxon>Spermatophyta</taxon>
        <taxon>Magnoliopsida</taxon>
        <taxon>Proteales</taxon>
        <taxon>Nelumbonaceae</taxon>
        <taxon>Nelumbo</taxon>
    </lineage>
</organism>
<dbReference type="EMBL" id="DUZY01000002">
    <property type="protein sequence ID" value="DAD29899.1"/>
    <property type="molecule type" value="Genomic_DNA"/>
</dbReference>
<evidence type="ECO:0000313" key="2">
    <source>
        <dbReference type="Proteomes" id="UP000607653"/>
    </source>
</evidence>
<keyword evidence="2" id="KW-1185">Reference proteome</keyword>